<dbReference type="GO" id="GO:0000981">
    <property type="term" value="F:DNA-binding transcription factor activity, RNA polymerase II-specific"/>
    <property type="evidence" value="ECO:0007669"/>
    <property type="project" value="InterPro"/>
</dbReference>
<dbReference type="InterPro" id="IPR001138">
    <property type="entry name" value="Zn2Cys6_DnaBD"/>
</dbReference>
<evidence type="ECO:0000256" key="5">
    <source>
        <dbReference type="ARBA" id="ARBA00023163"/>
    </source>
</evidence>
<keyword evidence="2" id="KW-0862">Zinc</keyword>
<evidence type="ECO:0000256" key="3">
    <source>
        <dbReference type="ARBA" id="ARBA00023015"/>
    </source>
</evidence>
<dbReference type="Proteomes" id="UP000054266">
    <property type="component" value="Unassembled WGS sequence"/>
</dbReference>
<evidence type="ECO:0000313" key="9">
    <source>
        <dbReference type="EMBL" id="KIW62847.1"/>
    </source>
</evidence>
<dbReference type="PROSITE" id="PS50048">
    <property type="entry name" value="ZN2_CY6_FUNGAL_2"/>
    <property type="match status" value="1"/>
</dbReference>
<dbReference type="SUPFAM" id="SSF57701">
    <property type="entry name" value="Zn2/Cys6 DNA-binding domain"/>
    <property type="match status" value="1"/>
</dbReference>
<feature type="region of interest" description="Disordered" evidence="7">
    <location>
        <begin position="107"/>
        <end position="138"/>
    </location>
</feature>
<keyword evidence="1" id="KW-0479">Metal-binding</keyword>
<feature type="compositionally biased region" description="Low complexity" evidence="7">
    <location>
        <begin position="107"/>
        <end position="123"/>
    </location>
</feature>
<evidence type="ECO:0000256" key="1">
    <source>
        <dbReference type="ARBA" id="ARBA00022723"/>
    </source>
</evidence>
<dbReference type="CDD" id="cd00067">
    <property type="entry name" value="GAL4"/>
    <property type="match status" value="1"/>
</dbReference>
<evidence type="ECO:0000256" key="6">
    <source>
        <dbReference type="ARBA" id="ARBA00023242"/>
    </source>
</evidence>
<dbReference type="AlphaFoldDB" id="A0A0D2DKA1"/>
<organism evidence="9 10">
    <name type="scientific">Phialophora macrospora</name>
    <dbReference type="NCBI Taxonomy" id="1851006"/>
    <lineage>
        <taxon>Eukaryota</taxon>
        <taxon>Fungi</taxon>
        <taxon>Dikarya</taxon>
        <taxon>Ascomycota</taxon>
        <taxon>Pezizomycotina</taxon>
        <taxon>Eurotiomycetes</taxon>
        <taxon>Chaetothyriomycetidae</taxon>
        <taxon>Chaetothyriales</taxon>
        <taxon>Herpotrichiellaceae</taxon>
        <taxon>Phialophora</taxon>
    </lineage>
</organism>
<proteinExistence type="predicted"/>
<keyword evidence="6" id="KW-0539">Nucleus</keyword>
<dbReference type="GO" id="GO:0008270">
    <property type="term" value="F:zinc ion binding"/>
    <property type="evidence" value="ECO:0007669"/>
    <property type="project" value="InterPro"/>
</dbReference>
<name>A0A0D2DKA1_9EURO</name>
<feature type="region of interest" description="Disordered" evidence="7">
    <location>
        <begin position="1"/>
        <end position="23"/>
    </location>
</feature>
<evidence type="ECO:0000256" key="7">
    <source>
        <dbReference type="SAM" id="MobiDB-lite"/>
    </source>
</evidence>
<sequence length="463" mass="51601">MLNRNQMMSTEPSAVPSPDDSARCCQPQPHIKPEIPFGRLPRAMLTADPKTASRKKAFSHKVRTGCITCKRRRVKCDENKPACLNCKRGNHECLGYAVPKAKIFEPRASSSEEASEPATSTAELPMLRPPDSPFGTREESSSLQHWLLVTSPFLAHYGPEGDFYTVVVPQLAWKSPAIKHMLLAVSVTHGKFHTGIAKVSEATTSRAVSHYISAIKGIRNNKLSKLDVAVASLVAWTLELMQNNLPAAVTHLRATFRLLQEHEQLNLSETAEHLVQTSIRPTARLAKGLTSIMLKTGLKRGTIEPPYTNHLYAPWIGPSFSSIVDARTMICELIEMIAVAQHEDDTRQVERLLSYWFETVRRWDQERTHYPGLTALLLLFNVGMALLPSSDVAGYSYSENPDTIKFVVDSAASLITVSPESERTGAQLRQTLRMALSFVVRFFPHDANRSRALTLLQQLHMKG</sequence>
<feature type="domain" description="Zn(2)-C6 fungal-type" evidence="8">
    <location>
        <begin position="65"/>
        <end position="93"/>
    </location>
</feature>
<accession>A0A0D2DKA1</accession>
<dbReference type="PANTHER" id="PTHR36206">
    <property type="entry name" value="ASPERCRYPTIN BIOSYNTHESIS CLUSTER-SPECIFIC TRANSCRIPTION REGULATOR ATNN-RELATED"/>
    <property type="match status" value="1"/>
</dbReference>
<keyword evidence="10" id="KW-1185">Reference proteome</keyword>
<dbReference type="GO" id="GO:0003677">
    <property type="term" value="F:DNA binding"/>
    <property type="evidence" value="ECO:0007669"/>
    <property type="project" value="UniProtKB-KW"/>
</dbReference>
<protein>
    <recommendedName>
        <fullName evidence="8">Zn(2)-C6 fungal-type domain-containing protein</fullName>
    </recommendedName>
</protein>
<keyword evidence="3" id="KW-0805">Transcription regulation</keyword>
<evidence type="ECO:0000256" key="2">
    <source>
        <dbReference type="ARBA" id="ARBA00022833"/>
    </source>
</evidence>
<dbReference type="Gene3D" id="4.10.240.10">
    <property type="entry name" value="Zn(2)-C6 fungal-type DNA-binding domain"/>
    <property type="match status" value="1"/>
</dbReference>
<feature type="compositionally biased region" description="Polar residues" evidence="7">
    <location>
        <begin position="1"/>
        <end position="12"/>
    </location>
</feature>
<dbReference type="InterPro" id="IPR052360">
    <property type="entry name" value="Transcr_Regulatory_Proteins"/>
</dbReference>
<reference evidence="9 10" key="1">
    <citation type="submission" date="2015-01" db="EMBL/GenBank/DDBJ databases">
        <title>The Genome Sequence of Capronia semiimmersa CBS27337.</title>
        <authorList>
            <consortium name="The Broad Institute Genomics Platform"/>
            <person name="Cuomo C."/>
            <person name="de Hoog S."/>
            <person name="Gorbushina A."/>
            <person name="Stielow B."/>
            <person name="Teixiera M."/>
            <person name="Abouelleil A."/>
            <person name="Chapman S.B."/>
            <person name="Priest M."/>
            <person name="Young S.K."/>
            <person name="Wortman J."/>
            <person name="Nusbaum C."/>
            <person name="Birren B."/>
        </authorList>
    </citation>
    <scope>NUCLEOTIDE SEQUENCE [LARGE SCALE GENOMIC DNA]</scope>
    <source>
        <strain evidence="9 10">CBS 27337</strain>
    </source>
</reference>
<evidence type="ECO:0000259" key="8">
    <source>
        <dbReference type="PROSITE" id="PS50048"/>
    </source>
</evidence>
<gene>
    <name evidence="9" type="ORF">PV04_09739</name>
</gene>
<evidence type="ECO:0000256" key="4">
    <source>
        <dbReference type="ARBA" id="ARBA00023125"/>
    </source>
</evidence>
<dbReference type="InterPro" id="IPR036864">
    <property type="entry name" value="Zn2-C6_fun-type_DNA-bd_sf"/>
</dbReference>
<dbReference type="PROSITE" id="PS00463">
    <property type="entry name" value="ZN2_CY6_FUNGAL_1"/>
    <property type="match status" value="1"/>
</dbReference>
<evidence type="ECO:0000313" key="10">
    <source>
        <dbReference type="Proteomes" id="UP000054266"/>
    </source>
</evidence>
<keyword evidence="4" id="KW-0238">DNA-binding</keyword>
<dbReference type="Pfam" id="PF00172">
    <property type="entry name" value="Zn_clus"/>
    <property type="match status" value="1"/>
</dbReference>
<dbReference type="EMBL" id="KN846962">
    <property type="protein sequence ID" value="KIW62847.1"/>
    <property type="molecule type" value="Genomic_DNA"/>
</dbReference>
<dbReference type="HOGENOM" id="CLU_039643_0_0_1"/>
<dbReference type="PANTHER" id="PTHR36206:SF13">
    <property type="entry name" value="TRANSCRIPTIONAL REGULATORY PROTEIN MOC3"/>
    <property type="match status" value="1"/>
</dbReference>
<dbReference type="SMART" id="SM00066">
    <property type="entry name" value="GAL4"/>
    <property type="match status" value="1"/>
</dbReference>
<keyword evidence="5" id="KW-0804">Transcription</keyword>